<protein>
    <submittedName>
        <fullName evidence="1">Uncharacterized protein</fullName>
    </submittedName>
</protein>
<dbReference type="Proteomes" id="UP000261295">
    <property type="component" value="Unassembled WGS sequence"/>
</dbReference>
<proteinExistence type="predicted"/>
<reference evidence="1 2" key="1">
    <citation type="submission" date="2018-08" db="EMBL/GenBank/DDBJ databases">
        <title>A genome reference for cultivated species of the human gut microbiota.</title>
        <authorList>
            <person name="Zou Y."/>
            <person name="Xue W."/>
            <person name="Luo G."/>
        </authorList>
    </citation>
    <scope>NUCLEOTIDE SEQUENCE [LARGE SCALE GENOMIC DNA]</scope>
    <source>
        <strain evidence="1 2">OM07-9</strain>
    </source>
</reference>
<dbReference type="EMBL" id="QSTL01000014">
    <property type="protein sequence ID" value="RGM53830.1"/>
    <property type="molecule type" value="Genomic_DNA"/>
</dbReference>
<comment type="caution">
    <text evidence="1">The sequence shown here is derived from an EMBL/GenBank/DDBJ whole genome shotgun (WGS) entry which is preliminary data.</text>
</comment>
<accession>A0A3E4XH63</accession>
<evidence type="ECO:0000313" key="2">
    <source>
        <dbReference type="Proteomes" id="UP000261295"/>
    </source>
</evidence>
<organism evidence="1 2">
    <name type="scientific">Bacteroides uniformis</name>
    <dbReference type="NCBI Taxonomy" id="820"/>
    <lineage>
        <taxon>Bacteria</taxon>
        <taxon>Pseudomonadati</taxon>
        <taxon>Bacteroidota</taxon>
        <taxon>Bacteroidia</taxon>
        <taxon>Bacteroidales</taxon>
        <taxon>Bacteroidaceae</taxon>
        <taxon>Bacteroides</taxon>
    </lineage>
</organism>
<name>A0A3E4XH63_BACUN</name>
<evidence type="ECO:0000313" key="1">
    <source>
        <dbReference type="EMBL" id="RGM53830.1"/>
    </source>
</evidence>
<gene>
    <name evidence="1" type="ORF">DXC07_14675</name>
</gene>
<sequence length="88" mass="10417">MLFNDTKIGDYSPIFVHFLIERVSDLTIAYLFHIINIYQRHTETISNNVKEQTNKAATKRTKTIYTVHPMYKKNKKSSLFAYSFRNNP</sequence>
<dbReference type="AlphaFoldDB" id="A0A3E4XH63"/>